<name>E3HKB1_ACHXA</name>
<protein>
    <submittedName>
        <fullName evidence="2">DJ-1/PfpI family protein 2</fullName>
    </submittedName>
</protein>
<organism evidence="2 3">
    <name type="scientific">Achromobacter xylosoxidans (strain A8)</name>
    <dbReference type="NCBI Taxonomy" id="762376"/>
    <lineage>
        <taxon>Bacteria</taxon>
        <taxon>Pseudomonadati</taxon>
        <taxon>Pseudomonadota</taxon>
        <taxon>Betaproteobacteria</taxon>
        <taxon>Burkholderiales</taxon>
        <taxon>Alcaligenaceae</taxon>
        <taxon>Achromobacter</taxon>
    </lineage>
</organism>
<dbReference type="HOGENOM" id="CLU_088252_0_0_4"/>
<dbReference type="eggNOG" id="COG0693">
    <property type="taxonomic scope" value="Bacteria"/>
</dbReference>
<dbReference type="InterPro" id="IPR029062">
    <property type="entry name" value="Class_I_gatase-like"/>
</dbReference>
<dbReference type="KEGG" id="axy:AXYL_04753"/>
<dbReference type="Gene3D" id="3.40.50.880">
    <property type="match status" value="1"/>
</dbReference>
<evidence type="ECO:0000259" key="1">
    <source>
        <dbReference type="Pfam" id="PF01965"/>
    </source>
</evidence>
<dbReference type="STRING" id="762376.AXYL_04753"/>
<dbReference type="InterPro" id="IPR002818">
    <property type="entry name" value="DJ-1/PfpI"/>
</dbReference>
<evidence type="ECO:0000313" key="2">
    <source>
        <dbReference type="EMBL" id="ADP18066.1"/>
    </source>
</evidence>
<proteinExistence type="predicted"/>
<feature type="domain" description="DJ-1/PfpI" evidence="1">
    <location>
        <begin position="2"/>
        <end position="157"/>
    </location>
</feature>
<dbReference type="AlphaFoldDB" id="E3HKB1"/>
<dbReference type="RefSeq" id="WP_013395372.1">
    <property type="nucleotide sequence ID" value="NC_014640.1"/>
</dbReference>
<sequence>MKEIALVTFDQFTDIDLFLMWDILGRNTKDWNVRILASSSIVRSAHGLSVSAHGALSEANQADAVLFSSGKLGIPAALADPDFLSSFQLDPTRQLIGSICAGAFILERLGLLSSGRSTTHPDARGGLQALGLEPVDQPLVCEGSVATAGGCLAALYLVGWMVESLFDIKKRRATLQPVLPAGQQELFEALIGLTIQQGSR</sequence>
<gene>
    <name evidence="2" type="ordered locus">AXYL_04753</name>
</gene>
<accession>E3HKB1</accession>
<dbReference type="PATRIC" id="fig|762376.5.peg.4758"/>
<reference evidence="2 3" key="1">
    <citation type="journal article" date="2011" name="J. Bacteriol.">
        <title>Complete genome sequence of the haloaromatic acid-degrading bacterium Achromobacter xylosoxidans A8.</title>
        <authorList>
            <person name="Strnad H."/>
            <person name="Ridl J."/>
            <person name="Paces J."/>
            <person name="Kolar M."/>
            <person name="Vlcek C."/>
            <person name="Paces V."/>
        </authorList>
    </citation>
    <scope>NUCLEOTIDE SEQUENCE [LARGE SCALE GENOMIC DNA]</scope>
    <source>
        <strain evidence="2 3">A8</strain>
    </source>
</reference>
<dbReference type="EMBL" id="CP002287">
    <property type="protein sequence ID" value="ADP18066.1"/>
    <property type="molecule type" value="Genomic_DNA"/>
</dbReference>
<dbReference type="PANTHER" id="PTHR43130">
    <property type="entry name" value="ARAC-FAMILY TRANSCRIPTIONAL REGULATOR"/>
    <property type="match status" value="1"/>
</dbReference>
<dbReference type="SUPFAM" id="SSF52317">
    <property type="entry name" value="Class I glutamine amidotransferase-like"/>
    <property type="match status" value="1"/>
</dbReference>
<dbReference type="Proteomes" id="UP000006876">
    <property type="component" value="Chromosome"/>
</dbReference>
<dbReference type="GO" id="GO:0006355">
    <property type="term" value="P:regulation of DNA-templated transcription"/>
    <property type="evidence" value="ECO:0007669"/>
    <property type="project" value="TreeGrafter"/>
</dbReference>
<dbReference type="InterPro" id="IPR052158">
    <property type="entry name" value="INH-QAR"/>
</dbReference>
<evidence type="ECO:0000313" key="3">
    <source>
        <dbReference type="Proteomes" id="UP000006876"/>
    </source>
</evidence>
<dbReference type="Pfam" id="PF01965">
    <property type="entry name" value="DJ-1_PfpI"/>
    <property type="match status" value="1"/>
</dbReference>
<dbReference type="PANTHER" id="PTHR43130:SF2">
    <property type="entry name" value="DJ-1_PFPI DOMAIN-CONTAINING PROTEIN"/>
    <property type="match status" value="1"/>
</dbReference>